<name>A0A9P4PEV0_9PLEO</name>
<comment type="caution">
    <text evidence="1">The sequence shown here is derived from an EMBL/GenBank/DDBJ whole genome shotgun (WGS) entry which is preliminary data.</text>
</comment>
<proteinExistence type="predicted"/>
<accession>A0A9P4PEV0</accession>
<gene>
    <name evidence="1" type="ORF">P171DRAFT_488191</name>
</gene>
<sequence length="191" mass="20895">MAPPTSTPSSSVSAGGKNYAVVFHKSRTPDTLPASNTIGTFATLAEAQEHIKNMAYILTEQHKADIDLEHSTGKTQLISKNTRTLVGSLWVETLEPDFGETTAIWHTEEKLWEVLVEDKLTKAERTFTLANFASAGAKPWERKEAWVNAGAAVVGSNSRTSTREEPGITQQSSRATSRRKLALDAIFARHS</sequence>
<dbReference type="AlphaFoldDB" id="A0A9P4PEV0"/>
<dbReference type="Proteomes" id="UP000799764">
    <property type="component" value="Unassembled WGS sequence"/>
</dbReference>
<dbReference type="EMBL" id="MU001505">
    <property type="protein sequence ID" value="KAF2441749.1"/>
    <property type="molecule type" value="Genomic_DNA"/>
</dbReference>
<evidence type="ECO:0000313" key="1">
    <source>
        <dbReference type="EMBL" id="KAF2441749.1"/>
    </source>
</evidence>
<protein>
    <submittedName>
        <fullName evidence="1">Uncharacterized protein</fullName>
    </submittedName>
</protein>
<organism evidence="1 2">
    <name type="scientific">Karstenula rhodostoma CBS 690.94</name>
    <dbReference type="NCBI Taxonomy" id="1392251"/>
    <lineage>
        <taxon>Eukaryota</taxon>
        <taxon>Fungi</taxon>
        <taxon>Dikarya</taxon>
        <taxon>Ascomycota</taxon>
        <taxon>Pezizomycotina</taxon>
        <taxon>Dothideomycetes</taxon>
        <taxon>Pleosporomycetidae</taxon>
        <taxon>Pleosporales</taxon>
        <taxon>Massarineae</taxon>
        <taxon>Didymosphaeriaceae</taxon>
        <taxon>Karstenula</taxon>
    </lineage>
</organism>
<keyword evidence="2" id="KW-1185">Reference proteome</keyword>
<reference evidence="1" key="1">
    <citation type="journal article" date="2020" name="Stud. Mycol.">
        <title>101 Dothideomycetes genomes: a test case for predicting lifestyles and emergence of pathogens.</title>
        <authorList>
            <person name="Haridas S."/>
            <person name="Albert R."/>
            <person name="Binder M."/>
            <person name="Bloem J."/>
            <person name="Labutti K."/>
            <person name="Salamov A."/>
            <person name="Andreopoulos B."/>
            <person name="Baker S."/>
            <person name="Barry K."/>
            <person name="Bills G."/>
            <person name="Bluhm B."/>
            <person name="Cannon C."/>
            <person name="Castanera R."/>
            <person name="Culley D."/>
            <person name="Daum C."/>
            <person name="Ezra D."/>
            <person name="Gonzalez J."/>
            <person name="Henrissat B."/>
            <person name="Kuo A."/>
            <person name="Liang C."/>
            <person name="Lipzen A."/>
            <person name="Lutzoni F."/>
            <person name="Magnuson J."/>
            <person name="Mondo S."/>
            <person name="Nolan M."/>
            <person name="Ohm R."/>
            <person name="Pangilinan J."/>
            <person name="Park H.-J."/>
            <person name="Ramirez L."/>
            <person name="Alfaro M."/>
            <person name="Sun H."/>
            <person name="Tritt A."/>
            <person name="Yoshinaga Y."/>
            <person name="Zwiers L.-H."/>
            <person name="Turgeon B."/>
            <person name="Goodwin S."/>
            <person name="Spatafora J."/>
            <person name="Crous P."/>
            <person name="Grigoriev I."/>
        </authorList>
    </citation>
    <scope>NUCLEOTIDE SEQUENCE</scope>
    <source>
        <strain evidence="1">CBS 690.94</strain>
    </source>
</reference>
<evidence type="ECO:0000313" key="2">
    <source>
        <dbReference type="Proteomes" id="UP000799764"/>
    </source>
</evidence>